<keyword evidence="3" id="KW-1185">Reference proteome</keyword>
<evidence type="ECO:0000313" key="3">
    <source>
        <dbReference type="Proteomes" id="UP000199662"/>
    </source>
</evidence>
<reference evidence="2 3" key="1">
    <citation type="submission" date="2016-10" db="EMBL/GenBank/DDBJ databases">
        <authorList>
            <person name="de Groot N.N."/>
        </authorList>
    </citation>
    <scope>NUCLEOTIDE SEQUENCE [LARGE SCALE GENOMIC DNA]</scope>
    <source>
        <strain evidence="2 3">DSM 2179</strain>
    </source>
</reference>
<gene>
    <name evidence="2" type="ORF">SAMN05660742_10282</name>
</gene>
<dbReference type="AlphaFoldDB" id="A0A1H6V2J5"/>
<dbReference type="STRING" id="84035.SAMN05660742_10282"/>
<dbReference type="Pfam" id="PF01610">
    <property type="entry name" value="DDE_Tnp_ISL3"/>
    <property type="match status" value="1"/>
</dbReference>
<sequence>MLEKIVDLVNKFKTVLKCQHVESLDKWIKDAVILKNREVCSFINGITRDFTAVKNAIQYDYNNGLAEVSVNKLKAIKRIMYGRCSFEMLRKKILRRENCVFN</sequence>
<dbReference type="InterPro" id="IPR002560">
    <property type="entry name" value="Transposase_DDE"/>
</dbReference>
<protein>
    <submittedName>
        <fullName evidence="2">Transposase</fullName>
    </submittedName>
</protein>
<name>A0A1H6V2J5_9FIRM</name>
<evidence type="ECO:0000313" key="2">
    <source>
        <dbReference type="EMBL" id="SEI96077.1"/>
    </source>
</evidence>
<dbReference type="Proteomes" id="UP000199662">
    <property type="component" value="Unassembled WGS sequence"/>
</dbReference>
<proteinExistence type="predicted"/>
<dbReference type="InterPro" id="IPR047951">
    <property type="entry name" value="Transpos_ISL3"/>
</dbReference>
<dbReference type="EMBL" id="FNZK01000002">
    <property type="protein sequence ID" value="SEI96077.1"/>
    <property type="molecule type" value="Genomic_DNA"/>
</dbReference>
<accession>A0A1H6V2J5</accession>
<dbReference type="PANTHER" id="PTHR33498">
    <property type="entry name" value="TRANSPOSASE FOR INSERTION SEQUENCE ELEMENT IS1557"/>
    <property type="match status" value="1"/>
</dbReference>
<organism evidence="2 3">
    <name type="scientific">Propionispira arboris</name>
    <dbReference type="NCBI Taxonomy" id="84035"/>
    <lineage>
        <taxon>Bacteria</taxon>
        <taxon>Bacillati</taxon>
        <taxon>Bacillota</taxon>
        <taxon>Negativicutes</taxon>
        <taxon>Selenomonadales</taxon>
        <taxon>Selenomonadaceae</taxon>
        <taxon>Propionispira</taxon>
    </lineage>
</organism>
<feature type="domain" description="Transposase IS204/IS1001/IS1096/IS1165 DDE" evidence="1">
    <location>
        <begin position="13"/>
        <end position="93"/>
    </location>
</feature>
<dbReference type="PANTHER" id="PTHR33498:SF1">
    <property type="entry name" value="TRANSPOSASE FOR INSERTION SEQUENCE ELEMENT IS1557"/>
    <property type="match status" value="1"/>
</dbReference>
<evidence type="ECO:0000259" key="1">
    <source>
        <dbReference type="Pfam" id="PF01610"/>
    </source>
</evidence>